<dbReference type="Proteomes" id="UP001566132">
    <property type="component" value="Unassembled WGS sequence"/>
</dbReference>
<evidence type="ECO:0000313" key="2">
    <source>
        <dbReference type="EMBL" id="KAL1514379.1"/>
    </source>
</evidence>
<sequence length="131" mass="14904">MPSLTAEQKTFIHARLRNRINIREIAAEVGVSKNTVLLAKKNQEYGDIGRKPSSSGRKISTAVQDEALINYLRDNPFHTAIKAKEEINFSGSTNTARNRIKNSDIRNRCAANKGFLTYIHKRRRMAYVEDI</sequence>
<dbReference type="EMBL" id="JBDJPC010000002">
    <property type="protein sequence ID" value="KAL1514379.1"/>
    <property type="molecule type" value="Genomic_DNA"/>
</dbReference>
<accession>A0ABD1FDH5</accession>
<keyword evidence="3" id="KW-1185">Reference proteome</keyword>
<dbReference type="InterPro" id="IPR009057">
    <property type="entry name" value="Homeodomain-like_sf"/>
</dbReference>
<protein>
    <recommendedName>
        <fullName evidence="4">Transposase</fullName>
    </recommendedName>
</protein>
<reference evidence="2 3" key="1">
    <citation type="submission" date="2024-05" db="EMBL/GenBank/DDBJ databases">
        <title>Genetic variation in Jamaican populations of the coffee berry borer (Hypothenemus hampei).</title>
        <authorList>
            <person name="Errbii M."/>
            <person name="Myrie A."/>
        </authorList>
    </citation>
    <scope>NUCLEOTIDE SEQUENCE [LARGE SCALE GENOMIC DNA]</scope>
    <source>
        <strain evidence="2">JA-Hopewell-2020-01-JO</strain>
        <tissue evidence="2">Whole body</tissue>
    </source>
</reference>
<evidence type="ECO:0000313" key="3">
    <source>
        <dbReference type="Proteomes" id="UP001566132"/>
    </source>
</evidence>
<gene>
    <name evidence="2" type="ORF">ABEB36_003646</name>
</gene>
<name>A0ABD1FDH5_HYPHA</name>
<organism evidence="2 3">
    <name type="scientific">Hypothenemus hampei</name>
    <name type="common">Coffee berry borer</name>
    <dbReference type="NCBI Taxonomy" id="57062"/>
    <lineage>
        <taxon>Eukaryota</taxon>
        <taxon>Metazoa</taxon>
        <taxon>Ecdysozoa</taxon>
        <taxon>Arthropoda</taxon>
        <taxon>Hexapoda</taxon>
        <taxon>Insecta</taxon>
        <taxon>Pterygota</taxon>
        <taxon>Neoptera</taxon>
        <taxon>Endopterygota</taxon>
        <taxon>Coleoptera</taxon>
        <taxon>Polyphaga</taxon>
        <taxon>Cucujiformia</taxon>
        <taxon>Curculionidae</taxon>
        <taxon>Scolytinae</taxon>
        <taxon>Hypothenemus</taxon>
    </lineage>
</organism>
<dbReference type="GO" id="GO:0005634">
    <property type="term" value="C:nucleus"/>
    <property type="evidence" value="ECO:0007669"/>
    <property type="project" value="UniProtKB-SubCell"/>
</dbReference>
<evidence type="ECO:0000256" key="1">
    <source>
        <dbReference type="ARBA" id="ARBA00004123"/>
    </source>
</evidence>
<dbReference type="AlphaFoldDB" id="A0ABD1FDH5"/>
<comment type="caution">
    <text evidence="2">The sequence shown here is derived from an EMBL/GenBank/DDBJ whole genome shotgun (WGS) entry which is preliminary data.</text>
</comment>
<dbReference type="SUPFAM" id="SSF46689">
    <property type="entry name" value="Homeodomain-like"/>
    <property type="match status" value="1"/>
</dbReference>
<evidence type="ECO:0008006" key="4">
    <source>
        <dbReference type="Google" id="ProtNLM"/>
    </source>
</evidence>
<comment type="subcellular location">
    <subcellularLocation>
        <location evidence="1">Nucleus</location>
    </subcellularLocation>
</comment>
<proteinExistence type="predicted"/>